<evidence type="ECO:0000256" key="9">
    <source>
        <dbReference type="SAM" id="SignalP"/>
    </source>
</evidence>
<feature type="compositionally biased region" description="Basic and acidic residues" evidence="8">
    <location>
        <begin position="133"/>
        <end position="149"/>
    </location>
</feature>
<dbReference type="InterPro" id="IPR011330">
    <property type="entry name" value="Glyco_hydro/deAcase_b/a-brl"/>
</dbReference>
<dbReference type="EMBL" id="AATT01000339">
    <property type="protein sequence ID" value="OAJ32875.1"/>
    <property type="molecule type" value="Genomic_DNA"/>
</dbReference>
<organism evidence="12 13">
    <name type="scientific">Batrachochytrium dendrobatidis (strain JEL423)</name>
    <dbReference type="NCBI Taxonomy" id="403673"/>
    <lineage>
        <taxon>Eukaryota</taxon>
        <taxon>Fungi</taxon>
        <taxon>Fungi incertae sedis</taxon>
        <taxon>Chytridiomycota</taxon>
        <taxon>Chytridiomycota incertae sedis</taxon>
        <taxon>Chytridiomycetes</taxon>
        <taxon>Rhizophydiales</taxon>
        <taxon>Rhizophydiales incertae sedis</taxon>
        <taxon>Batrachochytrium</taxon>
    </lineage>
</organism>
<dbReference type="OrthoDB" id="2158458at2759"/>
<feature type="signal peptide" evidence="9">
    <location>
        <begin position="1"/>
        <end position="17"/>
    </location>
</feature>
<dbReference type="Gene3D" id="3.30.60.10">
    <property type="entry name" value="Endochitinase-like"/>
    <property type="match status" value="3"/>
</dbReference>
<feature type="domain" description="Chitin-binding type-1" evidence="10">
    <location>
        <begin position="159"/>
        <end position="201"/>
    </location>
</feature>
<keyword evidence="7" id="KW-1015">Disulfide bond</keyword>
<dbReference type="GO" id="GO:0008061">
    <property type="term" value="F:chitin binding"/>
    <property type="evidence" value="ECO:0007669"/>
    <property type="project" value="UniProtKB-UniRule"/>
</dbReference>
<dbReference type="GO" id="GO:0046872">
    <property type="term" value="F:metal ion binding"/>
    <property type="evidence" value="ECO:0007669"/>
    <property type="project" value="UniProtKB-KW"/>
</dbReference>
<dbReference type="SMART" id="SM00270">
    <property type="entry name" value="ChtBD1"/>
    <property type="match status" value="3"/>
</dbReference>
<evidence type="ECO:0008006" key="14">
    <source>
        <dbReference type="Google" id="ProtNLM"/>
    </source>
</evidence>
<dbReference type="Gene3D" id="3.20.20.370">
    <property type="entry name" value="Glycoside hydrolase/deacetylase"/>
    <property type="match status" value="1"/>
</dbReference>
<keyword evidence="6" id="KW-0119">Carbohydrate metabolism</keyword>
<dbReference type="SUPFAM" id="SSF57016">
    <property type="entry name" value="Plant lectins/antimicrobial peptides"/>
    <property type="match status" value="3"/>
</dbReference>
<protein>
    <recommendedName>
        <fullName evidence="14">NodB homology domain-containing protein</fullName>
    </recommendedName>
</protein>
<evidence type="ECO:0000256" key="3">
    <source>
        <dbReference type="ARBA" id="ARBA00022723"/>
    </source>
</evidence>
<evidence type="ECO:0000256" key="2">
    <source>
        <dbReference type="ARBA" id="ARBA00022669"/>
    </source>
</evidence>
<feature type="disulfide bond" evidence="7">
    <location>
        <begin position="227"/>
        <end position="239"/>
    </location>
</feature>
<comment type="caution">
    <text evidence="7">Lacks conserved residue(s) required for the propagation of feature annotation.</text>
</comment>
<sequence length="507" mass="55196">MLMLKVSVLAFAAVCSAQVLPKSAPFVTSNDGILNLPVSSNFGCGPKAKTICPDNLCCSKYGACSRETSSCGKNCQRGYGHCAVKNLPATEPATEFDTELVTDSDLESDIESDTEFVADSDLESDTESDTEPEPSKTQEQKDKGAEVSSKNLHELVLKSDKCGPNHGRCKGSLCCSDYGQCGVDVSHCISQCNPLYGECGSDLSPAIKASLTLTDDNTCGRRYNKVCPPESCCSRDGECGTTTAHCSVGCQGLFGICKLPITKLPEFDSSPAEFEYYREVRKNGERGGHIALAFDGGTDVRNVPKILDVLKELGARATFFVSGFKTSNLHDSEVQAIVKRICDEGHQVGSGSLSYSRLSKLSPEEVALEMLNNDWMIQKVIDASPLYMRLPHSYTSPEVIKQLMDMGYIVVGSNLDSYDLSIGDVDDSGETALANFDQGHGVYSEFGVRIKSFITLHHEDVKNGHLGIRKIIEKYSGFGYKFTTVGESLSQPDPQSWYRIRDFKEFA</sequence>
<comment type="caution">
    <text evidence="12">The sequence shown here is derived from an EMBL/GenBank/DDBJ whole genome shotgun (WGS) entry which is preliminary data.</text>
</comment>
<proteinExistence type="predicted"/>
<reference evidence="12 13" key="2">
    <citation type="submission" date="2016-05" db="EMBL/GenBank/DDBJ databases">
        <title>Lineage-specific infection strategies underlie the spectrum of fungal disease in amphibians.</title>
        <authorList>
            <person name="Cuomo C.A."/>
            <person name="Farrer R.A."/>
            <person name="James T."/>
            <person name="Longcore J."/>
            <person name="Birren B."/>
        </authorList>
    </citation>
    <scope>NUCLEOTIDE SEQUENCE [LARGE SCALE GENOMIC DNA]</scope>
    <source>
        <strain evidence="12 13">JEL423</strain>
    </source>
</reference>
<evidence type="ECO:0000259" key="10">
    <source>
        <dbReference type="PROSITE" id="PS50941"/>
    </source>
</evidence>
<feature type="disulfide bond" evidence="7">
    <location>
        <begin position="57"/>
        <end position="71"/>
    </location>
</feature>
<dbReference type="PROSITE" id="PS51677">
    <property type="entry name" value="NODB"/>
    <property type="match status" value="1"/>
</dbReference>
<gene>
    <name evidence="12" type="ORF">BDEG_28751</name>
</gene>
<evidence type="ECO:0000256" key="1">
    <source>
        <dbReference type="ARBA" id="ARBA00001941"/>
    </source>
</evidence>
<dbReference type="CDD" id="cd00035">
    <property type="entry name" value="ChtBD1"/>
    <property type="match status" value="3"/>
</dbReference>
<evidence type="ECO:0000256" key="7">
    <source>
        <dbReference type="PROSITE-ProRule" id="PRU00261"/>
    </source>
</evidence>
<feature type="disulfide bond" evidence="7">
    <location>
        <begin position="232"/>
        <end position="246"/>
    </location>
</feature>
<dbReference type="GO" id="GO:0005975">
    <property type="term" value="P:carbohydrate metabolic process"/>
    <property type="evidence" value="ECO:0007669"/>
    <property type="project" value="InterPro"/>
</dbReference>
<dbReference type="VEuPathDB" id="FungiDB:BDEG_28751"/>
<keyword evidence="5" id="KW-0378">Hydrolase</keyword>
<feature type="chain" id="PRO_5008077193" description="NodB homology domain-containing protein" evidence="9">
    <location>
        <begin position="18"/>
        <end position="507"/>
    </location>
</feature>
<dbReference type="PROSITE" id="PS50941">
    <property type="entry name" value="CHIT_BIND_I_2"/>
    <property type="match status" value="3"/>
</dbReference>
<reference evidence="12 13" key="1">
    <citation type="submission" date="2006-10" db="EMBL/GenBank/DDBJ databases">
        <title>The Genome Sequence of Batrachochytrium dendrobatidis JEL423.</title>
        <authorList>
            <consortium name="The Broad Institute Genome Sequencing Platform"/>
            <person name="Birren B."/>
            <person name="Lander E."/>
            <person name="Galagan J."/>
            <person name="Cuomo C."/>
            <person name="Devon K."/>
            <person name="Jaffe D."/>
            <person name="Butler J."/>
            <person name="Alvarez P."/>
            <person name="Gnerre S."/>
            <person name="Grabherr M."/>
            <person name="Kleber M."/>
            <person name="Mauceli E."/>
            <person name="Brockman W."/>
            <person name="Young S."/>
            <person name="LaButti K."/>
            <person name="Sykes S."/>
            <person name="DeCaprio D."/>
            <person name="Crawford M."/>
            <person name="Koehrsen M."/>
            <person name="Engels R."/>
            <person name="Montgomery P."/>
            <person name="Pearson M."/>
            <person name="Howarth C."/>
            <person name="Larson L."/>
            <person name="White J."/>
            <person name="O'Leary S."/>
            <person name="Kodira C."/>
            <person name="Zeng Q."/>
            <person name="Yandava C."/>
            <person name="Alvarado L."/>
            <person name="Longcore J."/>
            <person name="James T."/>
        </authorList>
    </citation>
    <scope>NUCLEOTIDE SEQUENCE [LARGE SCALE GENOMIC DNA]</scope>
    <source>
        <strain evidence="12 13">JEL423</strain>
    </source>
</reference>
<evidence type="ECO:0000259" key="11">
    <source>
        <dbReference type="PROSITE" id="PS51677"/>
    </source>
</evidence>
<feature type="disulfide bond" evidence="7">
    <location>
        <begin position="169"/>
        <end position="181"/>
    </location>
</feature>
<evidence type="ECO:0000256" key="6">
    <source>
        <dbReference type="ARBA" id="ARBA00023277"/>
    </source>
</evidence>
<evidence type="ECO:0000313" key="12">
    <source>
        <dbReference type="EMBL" id="OAJ32875.1"/>
    </source>
</evidence>
<evidence type="ECO:0000256" key="8">
    <source>
        <dbReference type="SAM" id="MobiDB-lite"/>
    </source>
</evidence>
<feature type="disulfide bond" evidence="7">
    <location>
        <begin position="52"/>
        <end position="64"/>
    </location>
</feature>
<dbReference type="STRING" id="403673.A0A177VZA7"/>
<feature type="compositionally biased region" description="Acidic residues" evidence="8">
    <location>
        <begin position="102"/>
        <end position="132"/>
    </location>
</feature>
<dbReference type="GO" id="GO:0016810">
    <property type="term" value="F:hydrolase activity, acting on carbon-nitrogen (but not peptide) bonds"/>
    <property type="evidence" value="ECO:0007669"/>
    <property type="project" value="InterPro"/>
</dbReference>
<dbReference type="SUPFAM" id="SSF88713">
    <property type="entry name" value="Glycoside hydrolase/deacetylase"/>
    <property type="match status" value="1"/>
</dbReference>
<feature type="region of interest" description="Disordered" evidence="8">
    <location>
        <begin position="102"/>
        <end position="149"/>
    </location>
</feature>
<keyword evidence="2 7" id="KW-0147">Chitin-binding</keyword>
<dbReference type="InterPro" id="IPR036861">
    <property type="entry name" value="Endochitinase-like_sf"/>
</dbReference>
<dbReference type="PANTHER" id="PTHR46471">
    <property type="entry name" value="CHITIN DEACETYLASE"/>
    <property type="match status" value="1"/>
</dbReference>
<dbReference type="Pfam" id="PF00187">
    <property type="entry name" value="Chitin_bind_1"/>
    <property type="match status" value="1"/>
</dbReference>
<feature type="domain" description="Chitin-binding type-1" evidence="10">
    <location>
        <begin position="41"/>
        <end position="84"/>
    </location>
</feature>
<dbReference type="InterPro" id="IPR002509">
    <property type="entry name" value="NODB_dom"/>
</dbReference>
<feature type="domain" description="NodB homology" evidence="11">
    <location>
        <begin position="288"/>
        <end position="483"/>
    </location>
</feature>
<dbReference type="InterPro" id="IPR001002">
    <property type="entry name" value="Chitin-bd_1"/>
</dbReference>
<accession>A0A177VZA7</accession>
<dbReference type="PANTHER" id="PTHR46471:SF2">
    <property type="entry name" value="CHITIN DEACETYLASE-RELATED"/>
    <property type="match status" value="1"/>
</dbReference>
<evidence type="ECO:0000256" key="4">
    <source>
        <dbReference type="ARBA" id="ARBA00022729"/>
    </source>
</evidence>
<evidence type="ECO:0000256" key="5">
    <source>
        <dbReference type="ARBA" id="ARBA00022801"/>
    </source>
</evidence>
<evidence type="ECO:0000313" key="13">
    <source>
        <dbReference type="Proteomes" id="UP000077115"/>
    </source>
</evidence>
<comment type="cofactor">
    <cofactor evidence="1">
        <name>Co(2+)</name>
        <dbReference type="ChEBI" id="CHEBI:48828"/>
    </cofactor>
</comment>
<keyword evidence="3" id="KW-0479">Metal-binding</keyword>
<dbReference type="Pfam" id="PF01522">
    <property type="entry name" value="Polysacc_deac_1"/>
    <property type="match status" value="1"/>
</dbReference>
<dbReference type="AlphaFoldDB" id="A0A177VZA7"/>
<keyword evidence="4 9" id="KW-0732">Signal</keyword>
<feature type="domain" description="Chitin-binding type-1" evidence="10">
    <location>
        <begin position="216"/>
        <end position="259"/>
    </location>
</feature>
<feature type="disulfide bond" evidence="7">
    <location>
        <begin position="174"/>
        <end position="188"/>
    </location>
</feature>
<name>A0A177VZA7_BATDL</name>
<dbReference type="Proteomes" id="UP000077115">
    <property type="component" value="Unassembled WGS sequence"/>
</dbReference>